<dbReference type="Proteomes" id="UP001501170">
    <property type="component" value="Unassembled WGS sequence"/>
</dbReference>
<sequence>MTDYTYYTASTLDGFLADPDDSLDWLLSQPIDEDGPFSIADLMAATGVIVMGATTYEWVLEHTPDEPWPYPDQQTFVFSHRELPLVHPTVRVISGSPAEHRELLETAAGELGVWVVGGGGLAAAFAADGMLDEMVVCYAPVALGAGRPLFTRPFDFELLETARNKAFVIARYRVVGARGPSQ</sequence>
<dbReference type="PANTHER" id="PTHR38011">
    <property type="entry name" value="DIHYDROFOLATE REDUCTASE FAMILY PROTEIN (AFU_ORTHOLOGUE AFUA_8G06820)"/>
    <property type="match status" value="1"/>
</dbReference>
<protein>
    <submittedName>
        <fullName evidence="2">Dihydrofolate reductase family protein</fullName>
    </submittedName>
</protein>
<name>A0ABP5V3I1_9ACTN</name>
<evidence type="ECO:0000313" key="2">
    <source>
        <dbReference type="EMBL" id="GAA2391398.1"/>
    </source>
</evidence>
<evidence type="ECO:0000313" key="3">
    <source>
        <dbReference type="Proteomes" id="UP001501170"/>
    </source>
</evidence>
<keyword evidence="3" id="KW-1185">Reference proteome</keyword>
<dbReference type="Pfam" id="PF01872">
    <property type="entry name" value="RibD_C"/>
    <property type="match status" value="1"/>
</dbReference>
<accession>A0ABP5V3I1</accession>
<feature type="domain" description="Bacterial bifunctional deaminase-reductase C-terminal" evidence="1">
    <location>
        <begin position="7"/>
        <end position="152"/>
    </location>
</feature>
<reference evidence="3" key="1">
    <citation type="journal article" date="2019" name="Int. J. Syst. Evol. Microbiol.">
        <title>The Global Catalogue of Microorganisms (GCM) 10K type strain sequencing project: providing services to taxonomists for standard genome sequencing and annotation.</title>
        <authorList>
            <consortium name="The Broad Institute Genomics Platform"/>
            <consortium name="The Broad Institute Genome Sequencing Center for Infectious Disease"/>
            <person name="Wu L."/>
            <person name="Ma J."/>
        </authorList>
    </citation>
    <scope>NUCLEOTIDE SEQUENCE [LARGE SCALE GENOMIC DNA]</scope>
    <source>
        <strain evidence="3">JCM 16227</strain>
    </source>
</reference>
<dbReference type="InterPro" id="IPR002734">
    <property type="entry name" value="RibDG_C"/>
</dbReference>
<evidence type="ECO:0000259" key="1">
    <source>
        <dbReference type="Pfam" id="PF01872"/>
    </source>
</evidence>
<dbReference type="InterPro" id="IPR050765">
    <property type="entry name" value="Riboflavin_Biosynth_HTPR"/>
</dbReference>
<dbReference type="RefSeq" id="WP_006898087.1">
    <property type="nucleotide sequence ID" value="NZ_BAAARB010000025.1"/>
</dbReference>
<comment type="caution">
    <text evidence="2">The sequence shown here is derived from an EMBL/GenBank/DDBJ whole genome shotgun (WGS) entry which is preliminary data.</text>
</comment>
<gene>
    <name evidence="2" type="ORF">GCM10009855_34150</name>
</gene>
<proteinExistence type="predicted"/>
<dbReference type="InterPro" id="IPR024072">
    <property type="entry name" value="DHFR-like_dom_sf"/>
</dbReference>
<dbReference type="PANTHER" id="PTHR38011:SF11">
    <property type="entry name" value="2,5-DIAMINO-6-RIBOSYLAMINO-4(3H)-PYRIMIDINONE 5'-PHOSPHATE REDUCTASE"/>
    <property type="match status" value="1"/>
</dbReference>
<dbReference type="EMBL" id="BAAARB010000025">
    <property type="protein sequence ID" value="GAA2391398.1"/>
    <property type="molecule type" value="Genomic_DNA"/>
</dbReference>
<dbReference type="Gene3D" id="3.40.430.10">
    <property type="entry name" value="Dihydrofolate Reductase, subunit A"/>
    <property type="match status" value="1"/>
</dbReference>
<dbReference type="SUPFAM" id="SSF53597">
    <property type="entry name" value="Dihydrofolate reductase-like"/>
    <property type="match status" value="1"/>
</dbReference>
<organism evidence="2 3">
    <name type="scientific">Gordonia cholesterolivorans</name>
    <dbReference type="NCBI Taxonomy" id="559625"/>
    <lineage>
        <taxon>Bacteria</taxon>
        <taxon>Bacillati</taxon>
        <taxon>Actinomycetota</taxon>
        <taxon>Actinomycetes</taxon>
        <taxon>Mycobacteriales</taxon>
        <taxon>Gordoniaceae</taxon>
        <taxon>Gordonia</taxon>
    </lineage>
</organism>